<reference evidence="1 2" key="1">
    <citation type="journal article" date="2012" name="PLoS Pathog.">
        <title>Diverse lifestyles and strategies of plant pathogenesis encoded in the genomes of eighteen Dothideomycetes fungi.</title>
        <authorList>
            <person name="Ohm R.A."/>
            <person name="Feau N."/>
            <person name="Henrissat B."/>
            <person name="Schoch C.L."/>
            <person name="Horwitz B.A."/>
            <person name="Barry K.W."/>
            <person name="Condon B.J."/>
            <person name="Copeland A.C."/>
            <person name="Dhillon B."/>
            <person name="Glaser F."/>
            <person name="Hesse C.N."/>
            <person name="Kosti I."/>
            <person name="LaButti K."/>
            <person name="Lindquist E.A."/>
            <person name="Lucas S."/>
            <person name="Salamov A.A."/>
            <person name="Bradshaw R.E."/>
            <person name="Ciuffetti L."/>
            <person name="Hamelin R.C."/>
            <person name="Kema G.H.J."/>
            <person name="Lawrence C."/>
            <person name="Scott J.A."/>
            <person name="Spatafora J.W."/>
            <person name="Turgeon B.G."/>
            <person name="de Wit P.J.G.M."/>
            <person name="Zhong S."/>
            <person name="Goodwin S.B."/>
            <person name="Grigoriev I.V."/>
        </authorList>
    </citation>
    <scope>NUCLEOTIDE SEQUENCE [LARGE SCALE GENOMIC DNA]</scope>
    <source>
        <strain evidence="1 2">SO2202</strain>
    </source>
</reference>
<dbReference type="EMBL" id="KB456261">
    <property type="protein sequence ID" value="EMF15209.1"/>
    <property type="molecule type" value="Genomic_DNA"/>
</dbReference>
<gene>
    <name evidence="1" type="ORF">SEPMUDRAFT_154087</name>
</gene>
<dbReference type="HOGENOM" id="CLU_821755_0_0_1"/>
<dbReference type="OrthoDB" id="3807907at2759"/>
<evidence type="ECO:0000313" key="2">
    <source>
        <dbReference type="Proteomes" id="UP000016931"/>
    </source>
</evidence>
<proteinExistence type="predicted"/>
<dbReference type="AlphaFoldDB" id="M3DBH3"/>
<organism evidence="1 2">
    <name type="scientific">Sphaerulina musiva (strain SO2202)</name>
    <name type="common">Poplar stem canker fungus</name>
    <name type="synonym">Septoria musiva</name>
    <dbReference type="NCBI Taxonomy" id="692275"/>
    <lineage>
        <taxon>Eukaryota</taxon>
        <taxon>Fungi</taxon>
        <taxon>Dikarya</taxon>
        <taxon>Ascomycota</taxon>
        <taxon>Pezizomycotina</taxon>
        <taxon>Dothideomycetes</taxon>
        <taxon>Dothideomycetidae</taxon>
        <taxon>Mycosphaerellales</taxon>
        <taxon>Mycosphaerellaceae</taxon>
        <taxon>Sphaerulina</taxon>
    </lineage>
</organism>
<dbReference type="RefSeq" id="XP_016763330.1">
    <property type="nucleotide sequence ID" value="XM_016907546.1"/>
</dbReference>
<accession>M3DBH3</accession>
<evidence type="ECO:0000313" key="1">
    <source>
        <dbReference type="EMBL" id="EMF15209.1"/>
    </source>
</evidence>
<keyword evidence="2" id="KW-1185">Reference proteome</keyword>
<name>M3DBH3_SPHMS</name>
<dbReference type="GeneID" id="27904683"/>
<protein>
    <submittedName>
        <fullName evidence="1">Uncharacterized protein</fullName>
    </submittedName>
</protein>
<sequence length="338" mass="40203">MSTIQSIQESSTSNNILENNYDLDYYYEYTTFFIRKYINRSSTVKSTRIDKTLKAIINYTRQSLNNGNTTGGYFLLDYLNKVRIIYFIKRLKYYNFSGYKEIINIIYKPADRRIKIDLDLRKFLNSYKDDIYATMLLNRINGYLIRYSLYFKDLNLAKSFTTNKIITYSNYFTYKDSISKDQSYYYYTDILDDLTFLGTLNYYTEIKPEHKDTILYFIETTPKEDIKSITPDKLKEILLNPLTILSPTDDSNTLNLDLNILDTDYFEDYNTCNNKEDLLGYKDSSRDSREYWTEREGIDTRMLDISEIEEKDRLNSRTTSQEYKEENRAINALDLAIA</sequence>
<dbReference type="Proteomes" id="UP000016931">
    <property type="component" value="Unassembled WGS sequence"/>
</dbReference>